<feature type="region of interest" description="Disordered" evidence="6">
    <location>
        <begin position="230"/>
        <end position="253"/>
    </location>
</feature>
<dbReference type="GO" id="GO:0000177">
    <property type="term" value="C:cytoplasmic exosome (RNase complex)"/>
    <property type="evidence" value="ECO:0007669"/>
    <property type="project" value="TreeGrafter"/>
</dbReference>
<dbReference type="GO" id="GO:0003723">
    <property type="term" value="F:RNA binding"/>
    <property type="evidence" value="ECO:0007669"/>
    <property type="project" value="TreeGrafter"/>
</dbReference>
<keyword evidence="3" id="KW-0698">rRNA processing</keyword>
<feature type="compositionally biased region" description="Basic and acidic residues" evidence="6">
    <location>
        <begin position="234"/>
        <end position="253"/>
    </location>
</feature>
<dbReference type="GO" id="GO:0016075">
    <property type="term" value="P:rRNA catabolic process"/>
    <property type="evidence" value="ECO:0007669"/>
    <property type="project" value="TreeGrafter"/>
</dbReference>
<comment type="subcellular location">
    <subcellularLocation>
        <location evidence="1">Nucleus</location>
    </subcellularLocation>
</comment>
<sequence length="253" mass="26788">MIRRDGRHLDEARPLKISLDGLARVDASARFSFGTSTAALASVSGPIEVRLASENPSQATFDVSIRPLSSIPGIESKSLASMIRAALLPSLILTTNPRTLIQLVIQALTPSYDAHSKWDNGLVTAMINASTMALLNAGSIPMRGVVCAVAVARVDNTFFVDPSPEESAKVAGSGSGCFAFMFGHGVGRTPNEAGFTCVWSNWRGSSGDEDDVITARDLAKGSARRVWEAMKSSVGEEFKTNPDEPGDKEMGAS</sequence>
<evidence type="ECO:0000256" key="3">
    <source>
        <dbReference type="ARBA" id="ARBA00022552"/>
    </source>
</evidence>
<dbReference type="PANTHER" id="PTHR11953">
    <property type="entry name" value="EXOSOME COMPLEX COMPONENT"/>
    <property type="match status" value="1"/>
</dbReference>
<dbReference type="EMBL" id="JACETU010000009">
    <property type="protein sequence ID" value="KAF7421326.1"/>
    <property type="molecule type" value="Genomic_DNA"/>
</dbReference>
<keyword evidence="4" id="KW-0271">Exosome</keyword>
<reference evidence="8" key="1">
    <citation type="submission" date="2019-07" db="EMBL/GenBank/DDBJ databases">
        <authorList>
            <person name="Palmer J.M."/>
        </authorList>
    </citation>
    <scope>NUCLEOTIDE SEQUENCE</scope>
    <source>
        <strain evidence="8">PC9</strain>
    </source>
</reference>
<dbReference type="GO" id="GO:0006364">
    <property type="term" value="P:rRNA processing"/>
    <property type="evidence" value="ECO:0007669"/>
    <property type="project" value="UniProtKB-KW"/>
</dbReference>
<evidence type="ECO:0000256" key="1">
    <source>
        <dbReference type="ARBA" id="ARBA00004123"/>
    </source>
</evidence>
<evidence type="ECO:0000256" key="4">
    <source>
        <dbReference type="ARBA" id="ARBA00022835"/>
    </source>
</evidence>
<evidence type="ECO:0000313" key="8">
    <source>
        <dbReference type="EMBL" id="KAF7421326.1"/>
    </source>
</evidence>
<dbReference type="VEuPathDB" id="FungiDB:PC9H_011848"/>
<dbReference type="Pfam" id="PF01138">
    <property type="entry name" value="RNase_PH"/>
    <property type="match status" value="1"/>
</dbReference>
<dbReference type="GO" id="GO:0005730">
    <property type="term" value="C:nucleolus"/>
    <property type="evidence" value="ECO:0007669"/>
    <property type="project" value="TreeGrafter"/>
</dbReference>
<organism evidence="8 9">
    <name type="scientific">Pleurotus ostreatus</name>
    <name type="common">Oyster mushroom</name>
    <name type="synonym">White-rot fungus</name>
    <dbReference type="NCBI Taxonomy" id="5322"/>
    <lineage>
        <taxon>Eukaryota</taxon>
        <taxon>Fungi</taxon>
        <taxon>Dikarya</taxon>
        <taxon>Basidiomycota</taxon>
        <taxon>Agaricomycotina</taxon>
        <taxon>Agaricomycetes</taxon>
        <taxon>Agaricomycetidae</taxon>
        <taxon>Agaricales</taxon>
        <taxon>Pleurotineae</taxon>
        <taxon>Pleurotaceae</taxon>
        <taxon>Pleurotus</taxon>
    </lineage>
</organism>
<proteinExistence type="inferred from homology"/>
<evidence type="ECO:0000259" key="7">
    <source>
        <dbReference type="Pfam" id="PF01138"/>
    </source>
</evidence>
<dbReference type="OrthoDB" id="27298at2759"/>
<dbReference type="RefSeq" id="XP_036627184.1">
    <property type="nucleotide sequence ID" value="XM_036781329.1"/>
</dbReference>
<dbReference type="SUPFAM" id="SSF55666">
    <property type="entry name" value="Ribonuclease PH domain 2-like"/>
    <property type="match status" value="1"/>
</dbReference>
<dbReference type="Gene3D" id="3.30.230.70">
    <property type="entry name" value="GHMP Kinase, N-terminal domain"/>
    <property type="match status" value="1"/>
</dbReference>
<dbReference type="GO" id="GO:0071028">
    <property type="term" value="P:nuclear mRNA surveillance"/>
    <property type="evidence" value="ECO:0007669"/>
    <property type="project" value="TreeGrafter"/>
</dbReference>
<evidence type="ECO:0000256" key="2">
    <source>
        <dbReference type="ARBA" id="ARBA00006678"/>
    </source>
</evidence>
<dbReference type="InterPro" id="IPR020568">
    <property type="entry name" value="Ribosomal_Su5_D2-typ_SF"/>
</dbReference>
<accession>A0A8H6ZRD0</accession>
<dbReference type="GO" id="GO:0071051">
    <property type="term" value="P:poly(A)-dependent snoRNA 3'-end processing"/>
    <property type="evidence" value="ECO:0007669"/>
    <property type="project" value="TreeGrafter"/>
</dbReference>
<dbReference type="GeneID" id="59381666"/>
<dbReference type="PANTHER" id="PTHR11953:SF1">
    <property type="entry name" value="EXOSOME COMPLEX COMPONENT RRP46"/>
    <property type="match status" value="1"/>
</dbReference>
<protein>
    <submittedName>
        <fullName evidence="8">Exosome non-catalytic core subunit rrp46</fullName>
    </submittedName>
</protein>
<dbReference type="GO" id="GO:0034475">
    <property type="term" value="P:U4 snRNA 3'-end processing"/>
    <property type="evidence" value="ECO:0007669"/>
    <property type="project" value="TreeGrafter"/>
</dbReference>
<dbReference type="GO" id="GO:0000176">
    <property type="term" value="C:nuclear exosome (RNase complex)"/>
    <property type="evidence" value="ECO:0007669"/>
    <property type="project" value="TreeGrafter"/>
</dbReference>
<evidence type="ECO:0000256" key="5">
    <source>
        <dbReference type="ARBA" id="ARBA00023242"/>
    </source>
</evidence>
<comment type="caution">
    <text evidence="8">The sequence shown here is derived from an EMBL/GenBank/DDBJ whole genome shotgun (WGS) entry which is preliminary data.</text>
</comment>
<keyword evidence="9" id="KW-1185">Reference proteome</keyword>
<dbReference type="InterPro" id="IPR036345">
    <property type="entry name" value="ExoRNase_PH_dom2_sf"/>
</dbReference>
<gene>
    <name evidence="8" type="primary">RRP46</name>
    <name evidence="8" type="ORF">PC9H_011848</name>
</gene>
<evidence type="ECO:0000256" key="6">
    <source>
        <dbReference type="SAM" id="MobiDB-lite"/>
    </source>
</evidence>
<dbReference type="SUPFAM" id="SSF54211">
    <property type="entry name" value="Ribosomal protein S5 domain 2-like"/>
    <property type="match status" value="1"/>
</dbReference>
<dbReference type="Proteomes" id="UP000623687">
    <property type="component" value="Unassembled WGS sequence"/>
</dbReference>
<feature type="domain" description="Exoribonuclease phosphorolytic" evidence="7">
    <location>
        <begin position="11"/>
        <end position="138"/>
    </location>
</feature>
<dbReference type="InterPro" id="IPR001247">
    <property type="entry name" value="ExoRNase_PH_dom1"/>
</dbReference>
<dbReference type="AlphaFoldDB" id="A0A8H6ZRD0"/>
<evidence type="ECO:0000313" key="9">
    <source>
        <dbReference type="Proteomes" id="UP000623687"/>
    </source>
</evidence>
<keyword evidence="5" id="KW-0539">Nucleus</keyword>
<comment type="similarity">
    <text evidence="2">Belongs to the RNase PH family.</text>
</comment>
<dbReference type="InterPro" id="IPR050080">
    <property type="entry name" value="RNase_PH"/>
</dbReference>
<dbReference type="InterPro" id="IPR027408">
    <property type="entry name" value="PNPase/RNase_PH_dom_sf"/>
</dbReference>
<name>A0A8H6ZRD0_PLEOS</name>